<dbReference type="GO" id="GO:0006567">
    <property type="term" value="P:L-threonine catabolic process"/>
    <property type="evidence" value="ECO:0007669"/>
    <property type="project" value="TreeGrafter"/>
</dbReference>
<dbReference type="Gene3D" id="3.40.640.10">
    <property type="entry name" value="Type I PLP-dependent aspartate aminotransferase-like (Major domain)"/>
    <property type="match status" value="1"/>
</dbReference>
<evidence type="ECO:0000256" key="3">
    <source>
        <dbReference type="ARBA" id="ARBA00011881"/>
    </source>
</evidence>
<dbReference type="InterPro" id="IPR023603">
    <property type="entry name" value="Low_specificity_L-TA-like"/>
</dbReference>
<evidence type="ECO:0000313" key="9">
    <source>
        <dbReference type="Proteomes" id="UP000321058"/>
    </source>
</evidence>
<evidence type="ECO:0000256" key="2">
    <source>
        <dbReference type="ARBA" id="ARBA00006966"/>
    </source>
</evidence>
<dbReference type="PANTHER" id="PTHR48097">
    <property type="entry name" value="L-THREONINE ALDOLASE-RELATED"/>
    <property type="match status" value="1"/>
</dbReference>
<dbReference type="GO" id="GO:0008732">
    <property type="term" value="F:L-allo-threonine aldolase activity"/>
    <property type="evidence" value="ECO:0007669"/>
    <property type="project" value="TreeGrafter"/>
</dbReference>
<dbReference type="GO" id="GO:0006545">
    <property type="term" value="P:glycine biosynthetic process"/>
    <property type="evidence" value="ECO:0007669"/>
    <property type="project" value="TreeGrafter"/>
</dbReference>
<dbReference type="PIRSF" id="PIRSF017617">
    <property type="entry name" value="Thr_aldolase"/>
    <property type="match status" value="1"/>
</dbReference>
<evidence type="ECO:0000256" key="1">
    <source>
        <dbReference type="ARBA" id="ARBA00001933"/>
    </source>
</evidence>
<dbReference type="OrthoDB" id="9774495at2"/>
<evidence type="ECO:0000313" key="8">
    <source>
        <dbReference type="EMBL" id="GEP56898.1"/>
    </source>
</evidence>
<evidence type="ECO:0000256" key="4">
    <source>
        <dbReference type="ARBA" id="ARBA00022898"/>
    </source>
</evidence>
<keyword evidence="9" id="KW-1185">Reference proteome</keyword>
<dbReference type="InterPro" id="IPR015421">
    <property type="entry name" value="PyrdxlP-dep_Trfase_major"/>
</dbReference>
<dbReference type="InterPro" id="IPR015422">
    <property type="entry name" value="PyrdxlP-dep_Trfase_small"/>
</dbReference>
<feature type="domain" description="Aromatic amino acid beta-eliminating lyase/threonine aldolase" evidence="7">
    <location>
        <begin position="3"/>
        <end position="284"/>
    </location>
</feature>
<dbReference type="Proteomes" id="UP000321058">
    <property type="component" value="Unassembled WGS sequence"/>
</dbReference>
<gene>
    <name evidence="8" type="ORF">RSO01_40640</name>
</gene>
<name>A0A512ND69_9HYPH</name>
<dbReference type="InterPro" id="IPR001597">
    <property type="entry name" value="ArAA_b-elim_lyase/Thr_aldolase"/>
</dbReference>
<dbReference type="Pfam" id="PF01212">
    <property type="entry name" value="Beta_elim_lyase"/>
    <property type="match status" value="1"/>
</dbReference>
<feature type="modified residue" description="N6-(pyridoxal phosphate)lysine" evidence="6">
    <location>
        <position position="200"/>
    </location>
</feature>
<sequence>MHDFRSDTVTLPTPEMRAAIAAARLGDAARGDDPTVAELERLACAMTGKDDALFVPSGTMANLAALIAHGCRGGEVIVEETAHIYNSEGGGLSVLAGAVPRPVKGKRGILASTDVEQAIRDGGDLAQAPTRLICLENTHNAAGGTVTTPATMAAIHAVARRAGIAVHLDGARLFNAAAFVDVPIGELCRHVDSLWFALCKGLGGPVGAILAGDAAFMLKARRAARMLGGGMRQAGLIAAPAIVALQDPYPGHRRDNALARRLAEGLTALSPALMDGDVQTNIVNCFIDDAPAITRALGERHVLALAKGRRIRFVTHAQVDETSIDAAIAALADVLAMHSRRSAHA</sequence>
<dbReference type="SUPFAM" id="SSF53383">
    <property type="entry name" value="PLP-dependent transferases"/>
    <property type="match status" value="1"/>
</dbReference>
<accession>A0A512ND69</accession>
<evidence type="ECO:0000256" key="5">
    <source>
        <dbReference type="ARBA" id="ARBA00023239"/>
    </source>
</evidence>
<dbReference type="FunFam" id="3.40.640.10:FF:000030">
    <property type="entry name" value="Low-specificity L-threonine aldolase"/>
    <property type="match status" value="1"/>
</dbReference>
<comment type="subunit">
    <text evidence="3">Homotetramer.</text>
</comment>
<evidence type="ECO:0000259" key="7">
    <source>
        <dbReference type="Pfam" id="PF01212"/>
    </source>
</evidence>
<dbReference type="Gene3D" id="3.90.1150.10">
    <property type="entry name" value="Aspartate Aminotransferase, domain 1"/>
    <property type="match status" value="1"/>
</dbReference>
<dbReference type="EMBL" id="BKAJ01000072">
    <property type="protein sequence ID" value="GEP56898.1"/>
    <property type="molecule type" value="Genomic_DNA"/>
</dbReference>
<comment type="cofactor">
    <cofactor evidence="1">
        <name>pyridoxal 5'-phosphate</name>
        <dbReference type="ChEBI" id="CHEBI:597326"/>
    </cofactor>
</comment>
<dbReference type="PANTHER" id="PTHR48097:SF9">
    <property type="entry name" value="L-THREONINE ALDOLASE"/>
    <property type="match status" value="1"/>
</dbReference>
<dbReference type="NCBIfam" id="NF041359">
    <property type="entry name" value="GntG_guanitoxin"/>
    <property type="match status" value="1"/>
</dbReference>
<comment type="similarity">
    <text evidence="2">Belongs to the threonine aldolase family.</text>
</comment>
<keyword evidence="5" id="KW-0456">Lyase</keyword>
<dbReference type="InterPro" id="IPR015424">
    <property type="entry name" value="PyrdxlP-dep_Trfase"/>
</dbReference>
<dbReference type="AlphaFoldDB" id="A0A512ND69"/>
<reference evidence="8 9" key="1">
    <citation type="submission" date="2019-07" db="EMBL/GenBank/DDBJ databases">
        <title>Whole genome shotgun sequence of Reyranella soli NBRC 108950.</title>
        <authorList>
            <person name="Hosoyama A."/>
            <person name="Uohara A."/>
            <person name="Ohji S."/>
            <person name="Ichikawa N."/>
        </authorList>
    </citation>
    <scope>NUCLEOTIDE SEQUENCE [LARGE SCALE GENOMIC DNA]</scope>
    <source>
        <strain evidence="8 9">NBRC 108950</strain>
    </source>
</reference>
<dbReference type="GO" id="GO:0005829">
    <property type="term" value="C:cytosol"/>
    <property type="evidence" value="ECO:0007669"/>
    <property type="project" value="TreeGrafter"/>
</dbReference>
<organism evidence="8 9">
    <name type="scientific">Reyranella soli</name>
    <dbReference type="NCBI Taxonomy" id="1230389"/>
    <lineage>
        <taxon>Bacteria</taxon>
        <taxon>Pseudomonadati</taxon>
        <taxon>Pseudomonadota</taxon>
        <taxon>Alphaproteobacteria</taxon>
        <taxon>Hyphomicrobiales</taxon>
        <taxon>Reyranellaceae</taxon>
        <taxon>Reyranella</taxon>
    </lineage>
</organism>
<dbReference type="RefSeq" id="WP_147151277.1">
    <property type="nucleotide sequence ID" value="NZ_BKAJ01000072.1"/>
</dbReference>
<keyword evidence="4" id="KW-0663">Pyridoxal phosphate</keyword>
<protein>
    <submittedName>
        <fullName evidence="8">Threonine aldolase</fullName>
    </submittedName>
</protein>
<proteinExistence type="inferred from homology"/>
<comment type="caution">
    <text evidence="8">The sequence shown here is derived from an EMBL/GenBank/DDBJ whole genome shotgun (WGS) entry which is preliminary data.</text>
</comment>
<evidence type="ECO:0000256" key="6">
    <source>
        <dbReference type="PIRSR" id="PIRSR017617-1"/>
    </source>
</evidence>